<feature type="compositionally biased region" description="Polar residues" evidence="1">
    <location>
        <begin position="95"/>
        <end position="106"/>
    </location>
</feature>
<feature type="compositionally biased region" description="Polar residues" evidence="1">
    <location>
        <begin position="705"/>
        <end position="716"/>
    </location>
</feature>
<comment type="caution">
    <text evidence="2">The sequence shown here is derived from an EMBL/GenBank/DDBJ whole genome shotgun (WGS) entry which is preliminary data.</text>
</comment>
<evidence type="ECO:0000256" key="1">
    <source>
        <dbReference type="SAM" id="MobiDB-lite"/>
    </source>
</evidence>
<protein>
    <submittedName>
        <fullName evidence="2">Uncharacterized protein</fullName>
    </submittedName>
</protein>
<evidence type="ECO:0000313" key="3">
    <source>
        <dbReference type="Proteomes" id="UP001474421"/>
    </source>
</evidence>
<feature type="region of interest" description="Disordered" evidence="1">
    <location>
        <begin position="394"/>
        <end position="413"/>
    </location>
</feature>
<feature type="compositionally biased region" description="Polar residues" evidence="1">
    <location>
        <begin position="396"/>
        <end position="411"/>
    </location>
</feature>
<dbReference type="EMBL" id="JAOTOJ010000008">
    <property type="protein sequence ID" value="KAK9396048.1"/>
    <property type="molecule type" value="Genomic_DNA"/>
</dbReference>
<feature type="region of interest" description="Disordered" evidence="1">
    <location>
        <begin position="447"/>
        <end position="517"/>
    </location>
</feature>
<gene>
    <name evidence="2" type="ORF">NXF25_019409</name>
</gene>
<feature type="compositionally biased region" description="Basic and acidic residues" evidence="1">
    <location>
        <begin position="500"/>
        <end position="512"/>
    </location>
</feature>
<feature type="region of interest" description="Disordered" evidence="1">
    <location>
        <begin position="1"/>
        <end position="20"/>
    </location>
</feature>
<feature type="region of interest" description="Disordered" evidence="1">
    <location>
        <begin position="824"/>
        <end position="860"/>
    </location>
</feature>
<feature type="compositionally biased region" description="Basic and acidic residues" evidence="1">
    <location>
        <begin position="330"/>
        <end position="360"/>
    </location>
</feature>
<organism evidence="2 3">
    <name type="scientific">Crotalus adamanteus</name>
    <name type="common">Eastern diamondback rattlesnake</name>
    <dbReference type="NCBI Taxonomy" id="8729"/>
    <lineage>
        <taxon>Eukaryota</taxon>
        <taxon>Metazoa</taxon>
        <taxon>Chordata</taxon>
        <taxon>Craniata</taxon>
        <taxon>Vertebrata</taxon>
        <taxon>Euteleostomi</taxon>
        <taxon>Lepidosauria</taxon>
        <taxon>Squamata</taxon>
        <taxon>Bifurcata</taxon>
        <taxon>Unidentata</taxon>
        <taxon>Episquamata</taxon>
        <taxon>Toxicofera</taxon>
        <taxon>Serpentes</taxon>
        <taxon>Colubroidea</taxon>
        <taxon>Viperidae</taxon>
        <taxon>Crotalinae</taxon>
        <taxon>Crotalus</taxon>
    </lineage>
</organism>
<dbReference type="Proteomes" id="UP001474421">
    <property type="component" value="Unassembled WGS sequence"/>
</dbReference>
<feature type="region of interest" description="Disordered" evidence="1">
    <location>
        <begin position="670"/>
        <end position="716"/>
    </location>
</feature>
<dbReference type="AlphaFoldDB" id="A0AAW1B351"/>
<reference evidence="2 3" key="1">
    <citation type="journal article" date="2024" name="Proc. Natl. Acad. Sci. U.S.A.">
        <title>The genetic regulatory architecture and epigenomic basis for age-related changes in rattlesnake venom.</title>
        <authorList>
            <person name="Hogan M.P."/>
            <person name="Holding M.L."/>
            <person name="Nystrom G.S."/>
            <person name="Colston T.J."/>
            <person name="Bartlett D.A."/>
            <person name="Mason A.J."/>
            <person name="Ellsworth S.A."/>
            <person name="Rautsaw R.M."/>
            <person name="Lawrence K.C."/>
            <person name="Strickland J.L."/>
            <person name="He B."/>
            <person name="Fraser P."/>
            <person name="Margres M.J."/>
            <person name="Gilbert D.M."/>
            <person name="Gibbs H.L."/>
            <person name="Parkinson C.L."/>
            <person name="Rokyta D.R."/>
        </authorList>
    </citation>
    <scope>NUCLEOTIDE SEQUENCE [LARGE SCALE GENOMIC DNA]</scope>
    <source>
        <strain evidence="2">DRR0105</strain>
    </source>
</reference>
<feature type="compositionally biased region" description="Polar residues" evidence="1">
    <location>
        <begin position="53"/>
        <end position="64"/>
    </location>
</feature>
<keyword evidence="3" id="KW-1185">Reference proteome</keyword>
<feature type="compositionally biased region" description="Basic and acidic residues" evidence="1">
    <location>
        <begin position="65"/>
        <end position="94"/>
    </location>
</feature>
<feature type="compositionally biased region" description="Basic and acidic residues" evidence="1">
    <location>
        <begin position="109"/>
        <end position="118"/>
    </location>
</feature>
<feature type="compositionally biased region" description="Polar residues" evidence="1">
    <location>
        <begin position="484"/>
        <end position="496"/>
    </location>
</feature>
<proteinExistence type="predicted"/>
<feature type="region of interest" description="Disordered" evidence="1">
    <location>
        <begin position="328"/>
        <end position="364"/>
    </location>
</feature>
<sequence length="973" mass="108247">MLAEVVGKRAPNTALSPNHQQLALKHIQPKPRQVSENKSGPTGSILAREKMPQRSSNLSLQSDKVTSEEKPKNIYWPLKKEAKNYIGRKHDPSGTKETWLQDSSMALHSPEKSDRSYHKTWEDNSIPESFGEQKKRQLPRVIGPKCGDHVLHRIKKVHGSQELGALENRTLSVDKGIVGIQVGKTGSSILEKARRFQSSTSEVEKTVSKLTPLSLSLPRSSLGGPFLSSEGKLRCTPKTTKLDSPQLTIDRFQGKNPGGVFSWKVTSGGKNPRQMVEHLPTVRTMLPALAPPLEQRSKKKLQKASQENTLNTLEAKVAEEPNYKTMAPMKIEKPTQSKPERLVSSPGREEKKNNQTEQGEKALAFSVDPMKSCLKTNQDAKPSWMSKNEFLREVTETLQPEKQPGMDNQLSPEILPLNEEDKKDEMYPRGISDNFVTLTCFSVFQDTEPKDRTSSSATDGNIEDGSSLSSSQADDDDENREVLSRNNLQEHPTSICNPEHAPEVTHTNEKLQAKASSGHNLEFASQEVTSRNISHLSSAQDLEILPSCEVPYLIEKQETGHITMEIKAQHESAPFVETSQDIIDQPSRKQLLKKQNNPIALFFASKTRRSVPSQKPTSGIKKAPKTQSALLTLFGHSVNKDKSHKEWPRKDLGKLSGKVNLQSTYFSSLPKSDFSKKDENSGVVLQTRNSDPRDSKESCGICPKGTQNGNSPSLDSVNIVSSEISSLTRMQSSSKSRDIPRQSNIMVNTEHPAKESEQSLPFTSFQSCVMSTENMPQYSANTLVETSVSCRNSLSEQELDNVDSQDLELKARNVSLLDSLAKDETEGLEEETQVPDTLSSFQGMEESANMEKENAESSPGFHTEFVDMKDQFCSGSSENFLRLSCPQFAELEPNMVIKEDSLRNSQPPDTGNFQTLEYNSDHPFEQTLHAEQATNENYSIEENHFHPVLIPSQSMPELLRDTLQSKATGSIPG</sequence>
<evidence type="ECO:0000313" key="2">
    <source>
        <dbReference type="EMBL" id="KAK9396048.1"/>
    </source>
</evidence>
<name>A0AAW1B351_CROAD</name>
<feature type="region of interest" description="Disordered" evidence="1">
    <location>
        <begin position="26"/>
        <end position="118"/>
    </location>
</feature>
<accession>A0AAW1B351</accession>